<dbReference type="EMBL" id="JARAOX010000096">
    <property type="protein sequence ID" value="MDD9781242.1"/>
    <property type="molecule type" value="Genomic_DNA"/>
</dbReference>
<dbReference type="RefSeq" id="WP_257128933.1">
    <property type="nucleotide sequence ID" value="NZ_JARAOX010000096.1"/>
</dbReference>
<accession>A0ABD4WLY4</accession>
<dbReference type="AlphaFoldDB" id="A0ABD4WLY4"/>
<proteinExistence type="predicted"/>
<evidence type="ECO:0000313" key="1">
    <source>
        <dbReference type="EMBL" id="MDD9781242.1"/>
    </source>
</evidence>
<sequence length="36" mass="4243">MPGVLMIVRPSTNPKKMNVWSIIVYTYTEEEHVLCY</sequence>
<protein>
    <submittedName>
        <fullName evidence="1">Uncharacterized protein</fullName>
    </submittedName>
</protein>
<dbReference type="Proteomes" id="UP001213771">
    <property type="component" value="Unassembled WGS sequence"/>
</dbReference>
<organism evidence="1 2">
    <name type="scientific">Priestia megaterium</name>
    <name type="common">Bacillus megaterium</name>
    <dbReference type="NCBI Taxonomy" id="1404"/>
    <lineage>
        <taxon>Bacteria</taxon>
        <taxon>Bacillati</taxon>
        <taxon>Bacillota</taxon>
        <taxon>Bacilli</taxon>
        <taxon>Bacillales</taxon>
        <taxon>Bacillaceae</taxon>
        <taxon>Priestia</taxon>
    </lineage>
</organism>
<evidence type="ECO:0000313" key="2">
    <source>
        <dbReference type="Proteomes" id="UP001213771"/>
    </source>
</evidence>
<name>A0ABD4WLY4_PRIMG</name>
<reference evidence="1 2" key="1">
    <citation type="submission" date="2023-02" db="EMBL/GenBank/DDBJ databases">
        <authorList>
            <person name="Olszewska D."/>
        </authorList>
    </citation>
    <scope>NUCLEOTIDE SEQUENCE [LARGE SCALE GENOMIC DNA]</scope>
    <source>
        <strain evidence="1 2">FDU301</strain>
    </source>
</reference>
<comment type="caution">
    <text evidence="1">The sequence shown here is derived from an EMBL/GenBank/DDBJ whole genome shotgun (WGS) entry which is preliminary data.</text>
</comment>
<gene>
    <name evidence="1" type="ORF">PVE99_02170</name>
</gene>